<gene>
    <name evidence="2" type="ORF">GUY60_12140</name>
</gene>
<proteinExistence type="predicted"/>
<dbReference type="AlphaFoldDB" id="A0A964UN27"/>
<feature type="transmembrane region" description="Helical" evidence="1">
    <location>
        <begin position="112"/>
        <end position="134"/>
    </location>
</feature>
<accession>A0A964UN27</accession>
<name>A0A964UN27_9ACTN</name>
<sequence length="144" mass="15341">MTTSVPEATVRRILTVAGVVALTWTLLHVGLTVLALTTGPTVGSTAEAFRVMKYFSPLLAVLSFCGTALAFSGRRATRRPGLAGATFLVLLLVCAVVAAACAAFLIRHVGLWSLPWLGLNSPLIIAMFACRRLFRSAQRSRLPS</sequence>
<dbReference type="EMBL" id="JAAAHS010000070">
    <property type="protein sequence ID" value="NBE52159.1"/>
    <property type="molecule type" value="Genomic_DNA"/>
</dbReference>
<keyword evidence="1" id="KW-0472">Membrane</keyword>
<evidence type="ECO:0000313" key="2">
    <source>
        <dbReference type="EMBL" id="NBE52159.1"/>
    </source>
</evidence>
<feature type="transmembrane region" description="Helical" evidence="1">
    <location>
        <begin position="12"/>
        <end position="34"/>
    </location>
</feature>
<evidence type="ECO:0000256" key="1">
    <source>
        <dbReference type="SAM" id="Phobius"/>
    </source>
</evidence>
<feature type="transmembrane region" description="Helical" evidence="1">
    <location>
        <begin position="54"/>
        <end position="73"/>
    </location>
</feature>
<evidence type="ECO:0000313" key="3">
    <source>
        <dbReference type="Proteomes" id="UP000598297"/>
    </source>
</evidence>
<comment type="caution">
    <text evidence="2">The sequence shown here is derived from an EMBL/GenBank/DDBJ whole genome shotgun (WGS) entry which is preliminary data.</text>
</comment>
<dbReference type="RefSeq" id="WP_161696820.1">
    <property type="nucleotide sequence ID" value="NZ_JAAAHS010000070.1"/>
</dbReference>
<feature type="transmembrane region" description="Helical" evidence="1">
    <location>
        <begin position="85"/>
        <end position="106"/>
    </location>
</feature>
<dbReference type="Proteomes" id="UP000598297">
    <property type="component" value="Unassembled WGS sequence"/>
</dbReference>
<keyword evidence="1" id="KW-1133">Transmembrane helix</keyword>
<organism evidence="2 3">
    <name type="scientific">Streptomyces boluensis</name>
    <dbReference type="NCBI Taxonomy" id="1775135"/>
    <lineage>
        <taxon>Bacteria</taxon>
        <taxon>Bacillati</taxon>
        <taxon>Actinomycetota</taxon>
        <taxon>Actinomycetes</taxon>
        <taxon>Kitasatosporales</taxon>
        <taxon>Streptomycetaceae</taxon>
        <taxon>Streptomyces</taxon>
    </lineage>
</organism>
<keyword evidence="3" id="KW-1185">Reference proteome</keyword>
<keyword evidence="1" id="KW-0812">Transmembrane</keyword>
<dbReference type="OrthoDB" id="9972267at2"/>
<reference evidence="2" key="1">
    <citation type="submission" date="2020-01" db="EMBL/GenBank/DDBJ databases">
        <title>Whole-genome analyses of novel actinobacteria.</title>
        <authorList>
            <person name="Sahin N."/>
        </authorList>
    </citation>
    <scope>NUCLEOTIDE SEQUENCE</scope>
    <source>
        <strain evidence="2">YC537</strain>
    </source>
</reference>
<protein>
    <submittedName>
        <fullName evidence="2">Uncharacterized protein</fullName>
    </submittedName>
</protein>